<dbReference type="EMBL" id="CAPB01000039">
    <property type="protein sequence ID" value="CCO95222.1"/>
    <property type="molecule type" value="Genomic_DNA"/>
</dbReference>
<reference evidence="1 2" key="2">
    <citation type="submission" date="2013-04" db="EMBL/GenBank/DDBJ databases">
        <title>Comparative genomics of 12 strains of Erwinia amylovora identifies a pan-genome with a large conserved core and provides insights into host specificity.</title>
        <authorList>
            <person name="Mann R.A."/>
            <person name="Smits T.H.M."/>
            <person name="Buehlmann A."/>
            <person name="Blom J."/>
            <person name="Goesmann A."/>
            <person name="Frey J.E."/>
            <person name="Plummer K.M."/>
            <person name="Beer S.V."/>
            <person name="Luck J."/>
            <person name="Duffy B."/>
            <person name="Rodoni B."/>
        </authorList>
    </citation>
    <scope>NUCLEOTIDE SEQUENCE [LARGE SCALE GENOMIC DNA]</scope>
    <source>
        <strain evidence="2">CFBP 1232</strain>
    </source>
</reference>
<proteinExistence type="predicted"/>
<reference evidence="1 2" key="1">
    <citation type="submission" date="2012-11" db="EMBL/GenBank/DDBJ databases">
        <authorList>
            <person name="Linke B."/>
        </authorList>
    </citation>
    <scope>NUCLEOTIDE SEQUENCE [LARGE SCALE GENOMIC DNA]</scope>
    <source>
        <strain evidence="2">CFBP 1232</strain>
    </source>
</reference>
<name>A0A831ELA8_ERWAM</name>
<comment type="caution">
    <text evidence="1">The sequence shown here is derived from an EMBL/GenBank/DDBJ whole genome shotgun (WGS) entry which is preliminary data.</text>
</comment>
<evidence type="ECO:0000313" key="2">
    <source>
        <dbReference type="Proteomes" id="UP000013111"/>
    </source>
</evidence>
<gene>
    <name evidence="1" type="ORF">BN437_3321</name>
</gene>
<accession>A0A831ELA8</accession>
<organism evidence="1 2">
    <name type="scientific">Erwinia amylovora NBRC 12687 = CFBP 1232</name>
    <dbReference type="NCBI Taxonomy" id="1219359"/>
    <lineage>
        <taxon>Bacteria</taxon>
        <taxon>Pseudomonadati</taxon>
        <taxon>Pseudomonadota</taxon>
        <taxon>Gammaproteobacteria</taxon>
        <taxon>Enterobacterales</taxon>
        <taxon>Erwiniaceae</taxon>
        <taxon>Erwinia</taxon>
    </lineage>
</organism>
<dbReference type="Proteomes" id="UP000013111">
    <property type="component" value="Unassembled WGS sequence"/>
</dbReference>
<dbReference type="AlphaFoldDB" id="A0A831ELA8"/>
<sequence>MPVQNDFADILPFTAPVSDPEHGVWWYDNQAHCAIPVKKLRHPPGAGTITMKCNAAKIKSMH</sequence>
<evidence type="ECO:0000313" key="1">
    <source>
        <dbReference type="EMBL" id="CCO95222.1"/>
    </source>
</evidence>
<protein>
    <submittedName>
        <fullName evidence="1">Putative plasmid-related protein</fullName>
    </submittedName>
</protein>